<evidence type="ECO:0000256" key="1">
    <source>
        <dbReference type="SAM" id="Phobius"/>
    </source>
</evidence>
<dbReference type="STRING" id="1499966.U14_00551"/>
<dbReference type="Pfam" id="PF07949">
    <property type="entry name" value="YbbR"/>
    <property type="match status" value="2"/>
</dbReference>
<keyword evidence="1" id="KW-1133">Transmembrane helix</keyword>
<dbReference type="InterPro" id="IPR012505">
    <property type="entry name" value="YbbR"/>
</dbReference>
<accession>A0A0S6VVK7</accession>
<dbReference type="HOGENOM" id="CLU_074312_0_0_0"/>
<organism evidence="2">
    <name type="scientific">Candidatus Moduliflexus flocculans</name>
    <dbReference type="NCBI Taxonomy" id="1499966"/>
    <lineage>
        <taxon>Bacteria</taxon>
        <taxon>Candidatus Moduliflexota</taxon>
        <taxon>Candidatus Moduliflexia</taxon>
        <taxon>Candidatus Moduliflexales</taxon>
        <taxon>Candidatus Moduliflexaceae</taxon>
    </lineage>
</organism>
<protein>
    <recommendedName>
        <fullName evidence="4">YbbR family protein</fullName>
    </recommendedName>
</protein>
<keyword evidence="1" id="KW-0812">Transmembrane</keyword>
<dbReference type="Gene3D" id="2.170.120.40">
    <property type="entry name" value="YbbR-like domain"/>
    <property type="match status" value="1"/>
</dbReference>
<evidence type="ECO:0000313" key="3">
    <source>
        <dbReference type="Proteomes" id="UP000030700"/>
    </source>
</evidence>
<dbReference type="PANTHER" id="PTHR37804">
    <property type="entry name" value="CDAA REGULATORY PROTEIN CDAR"/>
    <property type="match status" value="1"/>
</dbReference>
<keyword evidence="3" id="KW-1185">Reference proteome</keyword>
<dbReference type="PANTHER" id="PTHR37804:SF1">
    <property type="entry name" value="CDAA REGULATORY PROTEIN CDAR"/>
    <property type="match status" value="1"/>
</dbReference>
<proteinExistence type="predicted"/>
<evidence type="ECO:0000313" key="2">
    <source>
        <dbReference type="EMBL" id="GAK49329.1"/>
    </source>
</evidence>
<name>A0A0S6VVK7_9BACT</name>
<dbReference type="InterPro" id="IPR053154">
    <property type="entry name" value="c-di-AMP_regulator"/>
</dbReference>
<evidence type="ECO:0008006" key="4">
    <source>
        <dbReference type="Google" id="ProtNLM"/>
    </source>
</evidence>
<reference evidence="2" key="1">
    <citation type="journal article" date="2015" name="PeerJ">
        <title>First genomic representation of candidate bacterial phylum KSB3 points to enhanced environmental sensing as a trigger of wastewater bulking.</title>
        <authorList>
            <person name="Sekiguchi Y."/>
            <person name="Ohashi A."/>
            <person name="Parks D.H."/>
            <person name="Yamauchi T."/>
            <person name="Tyson G.W."/>
            <person name="Hugenholtz P."/>
        </authorList>
    </citation>
    <scope>NUCLEOTIDE SEQUENCE [LARGE SCALE GENOMIC DNA]</scope>
</reference>
<dbReference type="CDD" id="cd20206">
    <property type="entry name" value="YbbR"/>
    <property type="match status" value="1"/>
</dbReference>
<dbReference type="Proteomes" id="UP000030700">
    <property type="component" value="Unassembled WGS sequence"/>
</dbReference>
<keyword evidence="1" id="KW-0472">Membrane</keyword>
<dbReference type="AlphaFoldDB" id="A0A0S6VVK7"/>
<feature type="transmembrane region" description="Helical" evidence="1">
    <location>
        <begin position="7"/>
        <end position="24"/>
    </location>
</feature>
<dbReference type="Gene3D" id="2.170.120.30">
    <property type="match status" value="2"/>
</dbReference>
<dbReference type="EMBL" id="DF820455">
    <property type="protein sequence ID" value="GAK49329.1"/>
    <property type="molecule type" value="Genomic_DNA"/>
</dbReference>
<sequence length="304" mass="33372">MKIFENITLKLVALGLAIIIWFMVVGEQKSEVRVTVPVELRNLPTDLEIVKSISQVEVTLRGFSSFVKRLTPADIEVYVDLSNVVRGINSFVLSADEIRVPVGATVTQVSPSQLDVFLDATTTRSVPVETLTRGKPVDGYVVSDISVKPNAVLVTGAESSLKNLAKIDTEPINLDNLTESISRKVKVKFSDATLRLAKKEEDTVEVAITIEPEMMSKFFENIPVRIEGSNQVLTLFPDSVTALIHGPKLQISAMEPKDIPVVVHAEQLPTGQSSVQPEFRLPETMTVKVYYPKTITVTIASPSE</sequence>
<gene>
    <name evidence="2" type="ORF">U14_00551</name>
</gene>